<dbReference type="EMBL" id="SNWR01000001">
    <property type="protein sequence ID" value="TDO42257.1"/>
    <property type="molecule type" value="Genomic_DNA"/>
</dbReference>
<keyword evidence="4" id="KW-1185">Reference proteome</keyword>
<dbReference type="Proteomes" id="UP000294901">
    <property type="component" value="Unassembled WGS sequence"/>
</dbReference>
<dbReference type="RefSeq" id="WP_133876176.1">
    <property type="nucleotide sequence ID" value="NZ_BOMD01000057.1"/>
</dbReference>
<evidence type="ECO:0000313" key="4">
    <source>
        <dbReference type="Proteomes" id="UP000294901"/>
    </source>
</evidence>
<dbReference type="AlphaFoldDB" id="A0A4R6K0I9"/>
<dbReference type="OrthoDB" id="4335181at2"/>
<proteinExistence type="predicted"/>
<sequence length="127" mass="13142">MTVLFAVGARVTRADIPCLCADLAGLLRARDGPGDVLCDVTAVAPSVVTVEALARLRMTAGRHGHRFVLTGAGADLLGVFALMGLGGFFAALDESGGLLSREPFGEPEQWEQPLGVEEVVDAGDPPV</sequence>
<gene>
    <name evidence="3" type="ORF">C8E87_6024</name>
</gene>
<evidence type="ECO:0000256" key="1">
    <source>
        <dbReference type="SAM" id="Phobius"/>
    </source>
</evidence>
<feature type="transmembrane region" description="Helical" evidence="1">
    <location>
        <begin position="67"/>
        <end position="92"/>
    </location>
</feature>
<dbReference type="InterPro" id="IPR058548">
    <property type="entry name" value="MlaB-like_STAS"/>
</dbReference>
<organism evidence="3 4">
    <name type="scientific">Paractinoplanes brasiliensis</name>
    <dbReference type="NCBI Taxonomy" id="52695"/>
    <lineage>
        <taxon>Bacteria</taxon>
        <taxon>Bacillati</taxon>
        <taxon>Actinomycetota</taxon>
        <taxon>Actinomycetes</taxon>
        <taxon>Micromonosporales</taxon>
        <taxon>Micromonosporaceae</taxon>
        <taxon>Paractinoplanes</taxon>
    </lineage>
</organism>
<accession>A0A4R6K0I9</accession>
<evidence type="ECO:0000313" key="3">
    <source>
        <dbReference type="EMBL" id="TDO42257.1"/>
    </source>
</evidence>
<keyword evidence="1" id="KW-1133">Transmembrane helix</keyword>
<evidence type="ECO:0000259" key="2">
    <source>
        <dbReference type="Pfam" id="PF13466"/>
    </source>
</evidence>
<keyword evidence="1" id="KW-0812">Transmembrane</keyword>
<protein>
    <submittedName>
        <fullName evidence="3">STAS domain-containing protein</fullName>
    </submittedName>
</protein>
<name>A0A4R6K0I9_9ACTN</name>
<comment type="caution">
    <text evidence="3">The sequence shown here is derived from an EMBL/GenBank/DDBJ whole genome shotgun (WGS) entry which is preliminary data.</text>
</comment>
<dbReference type="Pfam" id="PF13466">
    <property type="entry name" value="STAS_2"/>
    <property type="match status" value="1"/>
</dbReference>
<keyword evidence="1" id="KW-0472">Membrane</keyword>
<feature type="domain" description="MlaB-like STAS" evidence="2">
    <location>
        <begin position="8"/>
        <end position="85"/>
    </location>
</feature>
<reference evidence="3 4" key="1">
    <citation type="submission" date="2019-03" db="EMBL/GenBank/DDBJ databases">
        <title>Sequencing the genomes of 1000 actinobacteria strains.</title>
        <authorList>
            <person name="Klenk H.-P."/>
        </authorList>
    </citation>
    <scope>NUCLEOTIDE SEQUENCE [LARGE SCALE GENOMIC DNA]</scope>
    <source>
        <strain evidence="3 4">DSM 43805</strain>
    </source>
</reference>